<dbReference type="CDD" id="cd00172">
    <property type="entry name" value="serpin"/>
    <property type="match status" value="1"/>
</dbReference>
<organism evidence="4 5">
    <name type="scientific">Rotaria sordida</name>
    <dbReference type="NCBI Taxonomy" id="392033"/>
    <lineage>
        <taxon>Eukaryota</taxon>
        <taxon>Metazoa</taxon>
        <taxon>Spiralia</taxon>
        <taxon>Gnathifera</taxon>
        <taxon>Rotifera</taxon>
        <taxon>Eurotatoria</taxon>
        <taxon>Bdelloidea</taxon>
        <taxon>Philodinida</taxon>
        <taxon>Philodinidae</taxon>
        <taxon>Rotaria</taxon>
    </lineage>
</organism>
<dbReference type="Gene3D" id="3.30.497.10">
    <property type="entry name" value="Antithrombin, subunit I, domain 2"/>
    <property type="match status" value="1"/>
</dbReference>
<dbReference type="Gene3D" id="2.30.39.10">
    <property type="entry name" value="Alpha-1-antitrypsin, domain 1"/>
    <property type="match status" value="2"/>
</dbReference>
<gene>
    <name evidence="4" type="ORF">SEV965_LOCUS19990</name>
</gene>
<evidence type="ECO:0000256" key="1">
    <source>
        <dbReference type="ARBA" id="ARBA00009500"/>
    </source>
</evidence>
<evidence type="ECO:0000313" key="5">
    <source>
        <dbReference type="Proteomes" id="UP000663889"/>
    </source>
</evidence>
<reference evidence="4" key="1">
    <citation type="submission" date="2021-02" db="EMBL/GenBank/DDBJ databases">
        <authorList>
            <person name="Nowell W R."/>
        </authorList>
    </citation>
    <scope>NUCLEOTIDE SEQUENCE</scope>
</reference>
<dbReference type="AlphaFoldDB" id="A0A814UVF2"/>
<dbReference type="InterPro" id="IPR036186">
    <property type="entry name" value="Serpin_sf"/>
</dbReference>
<comment type="similarity">
    <text evidence="1 2">Belongs to the serpin family.</text>
</comment>
<dbReference type="InterPro" id="IPR023795">
    <property type="entry name" value="Serpin_CS"/>
</dbReference>
<dbReference type="PANTHER" id="PTHR11461">
    <property type="entry name" value="SERINE PROTEASE INHIBITOR, SERPIN"/>
    <property type="match status" value="1"/>
</dbReference>
<comment type="caution">
    <text evidence="4">The sequence shown here is derived from an EMBL/GenBank/DDBJ whole genome shotgun (WGS) entry which is preliminary data.</text>
</comment>
<evidence type="ECO:0000313" key="4">
    <source>
        <dbReference type="EMBL" id="CAF1179805.1"/>
    </source>
</evidence>
<name>A0A814UVF2_9BILA</name>
<proteinExistence type="inferred from homology"/>
<dbReference type="SMART" id="SM00093">
    <property type="entry name" value="SERPIN"/>
    <property type="match status" value="1"/>
</dbReference>
<dbReference type="PROSITE" id="PS00284">
    <property type="entry name" value="SERPIN"/>
    <property type="match status" value="1"/>
</dbReference>
<dbReference type="Proteomes" id="UP000663889">
    <property type="component" value="Unassembled WGS sequence"/>
</dbReference>
<dbReference type="GO" id="GO:0004867">
    <property type="term" value="F:serine-type endopeptidase inhibitor activity"/>
    <property type="evidence" value="ECO:0007669"/>
    <property type="project" value="InterPro"/>
</dbReference>
<dbReference type="InterPro" id="IPR042185">
    <property type="entry name" value="Serpin_sf_2"/>
</dbReference>
<dbReference type="SUPFAM" id="SSF56574">
    <property type="entry name" value="Serpins"/>
    <property type="match status" value="1"/>
</dbReference>
<dbReference type="InterPro" id="IPR042178">
    <property type="entry name" value="Serpin_sf_1"/>
</dbReference>
<evidence type="ECO:0000259" key="3">
    <source>
        <dbReference type="SMART" id="SM00093"/>
    </source>
</evidence>
<dbReference type="InterPro" id="IPR023796">
    <property type="entry name" value="Serpin_dom"/>
</dbReference>
<protein>
    <recommendedName>
        <fullName evidence="3">Serpin domain-containing protein</fullName>
    </recommendedName>
</protein>
<feature type="domain" description="Serpin" evidence="3">
    <location>
        <begin position="19"/>
        <end position="430"/>
    </location>
</feature>
<accession>A0A814UVF2</accession>
<sequence>MASSLSSSSMTMDFEHFGHKVYSTISQNKNNQNVFLSPASIALAMSMCTVGARQETLKQMLNVFGVPSIDDLTKTAEKVMHIFSIADNDKQVKLKLANRLYAQKAYKLQQDYLSLVQNSFKADIKLEDFENNSDHVVQTINTWVEEQTNKLIQNLLSKNDVSRDTRLIIVNCIYFKGTWLKQFEKSSTNQNADFHESNGKISKIKLMYKKEKYAYAENNDLNVQIAHLPYKSDNHYVQFVFTVILPKKGVSLDEVERKLTSKPELMQQVLSHQNTTTQELLLHLPKFKMEATFVLNDVLIQLGMVNAFSGGKADFTGIVSEEDDRNGLYISKVIHKAFIDVNEQGSEAAAATAVIMTRESCLIHRKSDPIEFKADRSEAAAATAVVMADCRLSISSKPSSIEFKADRPFLFFIRESRKNIVLFSGKFVSPPTAS</sequence>
<dbReference type="Pfam" id="PF00079">
    <property type="entry name" value="Serpin"/>
    <property type="match status" value="1"/>
</dbReference>
<dbReference type="InterPro" id="IPR000215">
    <property type="entry name" value="Serpin_fam"/>
</dbReference>
<dbReference type="EMBL" id="CAJNOU010001275">
    <property type="protein sequence ID" value="CAF1179805.1"/>
    <property type="molecule type" value="Genomic_DNA"/>
</dbReference>
<dbReference type="GO" id="GO:0005615">
    <property type="term" value="C:extracellular space"/>
    <property type="evidence" value="ECO:0007669"/>
    <property type="project" value="InterPro"/>
</dbReference>
<evidence type="ECO:0000256" key="2">
    <source>
        <dbReference type="RuleBase" id="RU000411"/>
    </source>
</evidence>
<dbReference type="PANTHER" id="PTHR11461:SF211">
    <property type="entry name" value="GH10112P-RELATED"/>
    <property type="match status" value="1"/>
</dbReference>